<comment type="caution">
    <text evidence="1">The sequence shown here is derived from an EMBL/GenBank/DDBJ whole genome shotgun (WGS) entry which is preliminary data.</text>
</comment>
<sequence>MDRLGLTSRQGCRVLQREVDQDSVAAAVLKPHSASRSSPISLLSRRLLGAKRLWETTVSPLGSSIPFVFFAGRVDNVAVCSTLTWRH</sequence>
<evidence type="ECO:0000313" key="2">
    <source>
        <dbReference type="Proteomes" id="UP000298030"/>
    </source>
</evidence>
<dbReference type="EMBL" id="QPFP01000001">
    <property type="protein sequence ID" value="TEB39610.1"/>
    <property type="molecule type" value="Genomic_DNA"/>
</dbReference>
<accession>A0A4Y7TZL1</accession>
<gene>
    <name evidence="1" type="ORF">FA13DRAFT_1723836</name>
</gene>
<dbReference type="Proteomes" id="UP000298030">
    <property type="component" value="Unassembled WGS sequence"/>
</dbReference>
<reference evidence="1 2" key="1">
    <citation type="journal article" date="2019" name="Nat. Ecol. Evol.">
        <title>Megaphylogeny resolves global patterns of mushroom evolution.</title>
        <authorList>
            <person name="Varga T."/>
            <person name="Krizsan K."/>
            <person name="Foldi C."/>
            <person name="Dima B."/>
            <person name="Sanchez-Garcia M."/>
            <person name="Sanchez-Ramirez S."/>
            <person name="Szollosi G.J."/>
            <person name="Szarkandi J.G."/>
            <person name="Papp V."/>
            <person name="Albert L."/>
            <person name="Andreopoulos W."/>
            <person name="Angelini C."/>
            <person name="Antonin V."/>
            <person name="Barry K.W."/>
            <person name="Bougher N.L."/>
            <person name="Buchanan P."/>
            <person name="Buyck B."/>
            <person name="Bense V."/>
            <person name="Catcheside P."/>
            <person name="Chovatia M."/>
            <person name="Cooper J."/>
            <person name="Damon W."/>
            <person name="Desjardin D."/>
            <person name="Finy P."/>
            <person name="Geml J."/>
            <person name="Haridas S."/>
            <person name="Hughes K."/>
            <person name="Justo A."/>
            <person name="Karasinski D."/>
            <person name="Kautmanova I."/>
            <person name="Kiss B."/>
            <person name="Kocsube S."/>
            <person name="Kotiranta H."/>
            <person name="LaButti K.M."/>
            <person name="Lechner B.E."/>
            <person name="Liimatainen K."/>
            <person name="Lipzen A."/>
            <person name="Lukacs Z."/>
            <person name="Mihaltcheva S."/>
            <person name="Morgado L.N."/>
            <person name="Niskanen T."/>
            <person name="Noordeloos M.E."/>
            <person name="Ohm R.A."/>
            <person name="Ortiz-Santana B."/>
            <person name="Ovrebo C."/>
            <person name="Racz N."/>
            <person name="Riley R."/>
            <person name="Savchenko A."/>
            <person name="Shiryaev A."/>
            <person name="Soop K."/>
            <person name="Spirin V."/>
            <person name="Szebenyi C."/>
            <person name="Tomsovsky M."/>
            <person name="Tulloss R.E."/>
            <person name="Uehling J."/>
            <person name="Grigoriev I.V."/>
            <person name="Vagvolgyi C."/>
            <person name="Papp T."/>
            <person name="Martin F.M."/>
            <person name="Miettinen O."/>
            <person name="Hibbett D.S."/>
            <person name="Nagy L.G."/>
        </authorList>
    </citation>
    <scope>NUCLEOTIDE SEQUENCE [LARGE SCALE GENOMIC DNA]</scope>
    <source>
        <strain evidence="1 2">FP101781</strain>
    </source>
</reference>
<organism evidence="1 2">
    <name type="scientific">Coprinellus micaceus</name>
    <name type="common">Glistening ink-cap mushroom</name>
    <name type="synonym">Coprinus micaceus</name>
    <dbReference type="NCBI Taxonomy" id="71717"/>
    <lineage>
        <taxon>Eukaryota</taxon>
        <taxon>Fungi</taxon>
        <taxon>Dikarya</taxon>
        <taxon>Basidiomycota</taxon>
        <taxon>Agaricomycotina</taxon>
        <taxon>Agaricomycetes</taxon>
        <taxon>Agaricomycetidae</taxon>
        <taxon>Agaricales</taxon>
        <taxon>Agaricineae</taxon>
        <taxon>Psathyrellaceae</taxon>
        <taxon>Coprinellus</taxon>
    </lineage>
</organism>
<evidence type="ECO:0000313" key="1">
    <source>
        <dbReference type="EMBL" id="TEB39610.1"/>
    </source>
</evidence>
<protein>
    <submittedName>
        <fullName evidence="1">Uncharacterized protein</fullName>
    </submittedName>
</protein>
<keyword evidence="2" id="KW-1185">Reference proteome</keyword>
<dbReference type="AlphaFoldDB" id="A0A4Y7TZL1"/>
<proteinExistence type="predicted"/>
<name>A0A4Y7TZL1_COPMI</name>